<dbReference type="InterPro" id="IPR025166">
    <property type="entry name" value="Integrase_DNA_bind_dom"/>
</dbReference>
<dbReference type="InterPro" id="IPR002104">
    <property type="entry name" value="Integrase_catalytic"/>
</dbReference>
<dbReference type="CDD" id="cd00801">
    <property type="entry name" value="INT_P4_C"/>
    <property type="match status" value="1"/>
</dbReference>
<dbReference type="Gene3D" id="1.10.150.130">
    <property type="match status" value="1"/>
</dbReference>
<evidence type="ECO:0000313" key="7">
    <source>
        <dbReference type="EMBL" id="EAQ96888.1"/>
    </source>
</evidence>
<sequence>MALNLLTTARLKAVAEEDIGTILNDGGGLRGRVRKNRAGDLTVQFEYKYRDGKKYRTSKVEQWPKRSLAEIREIYRSIKTGLAKGEDPIELRKAERLEAQLDQANRLETQRRELERLAFEAANTRTLTDAIYQWEKLELSRRKRGGAEAIRAIKKDIIPALGGMPLADIKRAMLIDQLDRVVERGSLVMANHLFGDLKQFFTYAVARDWIDVHPLAGLTKERIGGRQKERDRYLSDEEITELTERLQSANLLITTEQSIWIMLSTCCRVGELSQARWEDIELEQGEWRIPARNSKNARSHIIYLSEFAKIQFEELHRITAGSNWCIPSRSREAHIDQKSISKQIRDRVRKTSLKGRSNSSGTLLLSGGPWTPHDLRRTGATMMGELGVMGEVIERCLNHVEINKLKRTYQRHELRAEQREAWRLLGDRLELLSTVDPTGNVTVGSFKRA</sequence>
<dbReference type="Pfam" id="PF13356">
    <property type="entry name" value="Arm-DNA-bind_3"/>
    <property type="match status" value="1"/>
</dbReference>
<evidence type="ECO:0000256" key="2">
    <source>
        <dbReference type="ARBA" id="ARBA00022908"/>
    </source>
</evidence>
<dbReference type="Gene3D" id="3.30.160.390">
    <property type="entry name" value="Integrase, DNA-binding domain"/>
    <property type="match status" value="1"/>
</dbReference>
<evidence type="ECO:0000313" key="8">
    <source>
        <dbReference type="Proteomes" id="UP000019205"/>
    </source>
</evidence>
<dbReference type="PANTHER" id="PTHR30629">
    <property type="entry name" value="PROPHAGE INTEGRASE"/>
    <property type="match status" value="1"/>
</dbReference>
<dbReference type="OrthoDB" id="9795573at2"/>
<keyword evidence="5" id="KW-0175">Coiled coil</keyword>
<dbReference type="SUPFAM" id="SSF56349">
    <property type="entry name" value="DNA breaking-rejoining enzymes"/>
    <property type="match status" value="1"/>
</dbReference>
<protein>
    <submittedName>
        <fullName evidence="7">Integrase</fullName>
    </submittedName>
</protein>
<feature type="domain" description="Tyr recombinase" evidence="6">
    <location>
        <begin position="229"/>
        <end position="423"/>
    </location>
</feature>
<gene>
    <name evidence="7" type="ORF">KT71_11324</name>
</gene>
<dbReference type="EMBL" id="AAOA02000003">
    <property type="protein sequence ID" value="EAQ96888.1"/>
    <property type="molecule type" value="Genomic_DNA"/>
</dbReference>
<dbReference type="InterPro" id="IPR010998">
    <property type="entry name" value="Integrase_recombinase_N"/>
</dbReference>
<dbReference type="STRING" id="314285.KT71_11324"/>
<reference evidence="7 8" key="2">
    <citation type="journal article" date="2009" name="PLoS ONE">
        <title>The photosynthetic apparatus and its regulation in the aerobic gammaproteobacterium Congregibacter litoralis gen. nov., sp. nov.</title>
        <authorList>
            <person name="Spring S."/>
            <person name="Lunsdorf H."/>
            <person name="Fuchs B.M."/>
            <person name="Tindall B.J."/>
        </authorList>
    </citation>
    <scope>NUCLEOTIDE SEQUENCE [LARGE SCALE GENOMIC DNA]</scope>
    <source>
        <strain evidence="7">KT71</strain>
    </source>
</reference>
<evidence type="ECO:0000259" key="6">
    <source>
        <dbReference type="PROSITE" id="PS51898"/>
    </source>
</evidence>
<dbReference type="InterPro" id="IPR053876">
    <property type="entry name" value="Phage_int_M"/>
</dbReference>
<feature type="coiled-coil region" evidence="5">
    <location>
        <begin position="94"/>
        <end position="124"/>
    </location>
</feature>
<dbReference type="Gene3D" id="1.10.443.10">
    <property type="entry name" value="Intergrase catalytic core"/>
    <property type="match status" value="1"/>
</dbReference>
<dbReference type="RefSeq" id="WP_008294702.1">
    <property type="nucleotide sequence ID" value="NZ_CM002299.1"/>
</dbReference>
<name>A4AB16_9GAMM</name>
<dbReference type="GO" id="GO:0015074">
    <property type="term" value="P:DNA integration"/>
    <property type="evidence" value="ECO:0007669"/>
    <property type="project" value="UniProtKB-KW"/>
</dbReference>
<accession>A4AB16</accession>
<dbReference type="eggNOG" id="COG0582">
    <property type="taxonomic scope" value="Bacteria"/>
</dbReference>
<dbReference type="Pfam" id="PF00589">
    <property type="entry name" value="Phage_integrase"/>
    <property type="match status" value="1"/>
</dbReference>
<dbReference type="HOGENOM" id="CLU_027562_0_4_6"/>
<keyword evidence="2" id="KW-0229">DNA integration</keyword>
<dbReference type="Proteomes" id="UP000019205">
    <property type="component" value="Chromosome"/>
</dbReference>
<dbReference type="InterPro" id="IPR038488">
    <property type="entry name" value="Integrase_DNA-bd_sf"/>
</dbReference>
<dbReference type="InterPro" id="IPR011010">
    <property type="entry name" value="DNA_brk_join_enz"/>
</dbReference>
<dbReference type="PROSITE" id="PS51898">
    <property type="entry name" value="TYR_RECOMBINASE"/>
    <property type="match status" value="1"/>
</dbReference>
<comment type="similarity">
    <text evidence="1">Belongs to the 'phage' integrase family.</text>
</comment>
<dbReference type="InterPro" id="IPR050808">
    <property type="entry name" value="Phage_Integrase"/>
</dbReference>
<dbReference type="GO" id="GO:0006310">
    <property type="term" value="P:DNA recombination"/>
    <property type="evidence" value="ECO:0007669"/>
    <property type="project" value="UniProtKB-KW"/>
</dbReference>
<organism evidence="7 8">
    <name type="scientific">Congregibacter litoralis KT71</name>
    <dbReference type="NCBI Taxonomy" id="314285"/>
    <lineage>
        <taxon>Bacteria</taxon>
        <taxon>Pseudomonadati</taxon>
        <taxon>Pseudomonadota</taxon>
        <taxon>Gammaproteobacteria</taxon>
        <taxon>Cellvibrionales</taxon>
        <taxon>Halieaceae</taxon>
        <taxon>Congregibacter</taxon>
    </lineage>
</organism>
<dbReference type="GO" id="GO:0003677">
    <property type="term" value="F:DNA binding"/>
    <property type="evidence" value="ECO:0007669"/>
    <property type="project" value="UniProtKB-KW"/>
</dbReference>
<evidence type="ECO:0000256" key="3">
    <source>
        <dbReference type="ARBA" id="ARBA00023125"/>
    </source>
</evidence>
<dbReference type="PANTHER" id="PTHR30629:SF2">
    <property type="entry name" value="PROPHAGE INTEGRASE INTS-RELATED"/>
    <property type="match status" value="1"/>
</dbReference>
<keyword evidence="3" id="KW-0238">DNA-binding</keyword>
<evidence type="ECO:0000256" key="4">
    <source>
        <dbReference type="ARBA" id="ARBA00023172"/>
    </source>
</evidence>
<comment type="caution">
    <text evidence="7">The sequence shown here is derived from an EMBL/GenBank/DDBJ whole genome shotgun (WGS) entry which is preliminary data.</text>
</comment>
<dbReference type="AlphaFoldDB" id="A4AB16"/>
<keyword evidence="8" id="KW-1185">Reference proteome</keyword>
<keyword evidence="4" id="KW-0233">DNA recombination</keyword>
<evidence type="ECO:0000256" key="5">
    <source>
        <dbReference type="SAM" id="Coils"/>
    </source>
</evidence>
<dbReference type="InterPro" id="IPR013762">
    <property type="entry name" value="Integrase-like_cat_sf"/>
</dbReference>
<evidence type="ECO:0000256" key="1">
    <source>
        <dbReference type="ARBA" id="ARBA00008857"/>
    </source>
</evidence>
<dbReference type="Pfam" id="PF22022">
    <property type="entry name" value="Phage_int_M"/>
    <property type="match status" value="1"/>
</dbReference>
<proteinExistence type="inferred from homology"/>
<reference evidence="7 8" key="1">
    <citation type="journal article" date="2007" name="Proc. Natl. Acad. Sci. U.S.A.">
        <title>Characterization of a marine gammaproteobacterium capable of aerobic anoxygenic photosynthesis.</title>
        <authorList>
            <person name="Fuchs B.M."/>
            <person name="Spring S."/>
            <person name="Teeling H."/>
            <person name="Quast C."/>
            <person name="Wulf J."/>
            <person name="Schattenhofer M."/>
            <person name="Yan S."/>
            <person name="Ferriera S."/>
            <person name="Johnson J."/>
            <person name="Glockner F.O."/>
            <person name="Amann R."/>
        </authorList>
    </citation>
    <scope>NUCLEOTIDE SEQUENCE [LARGE SCALE GENOMIC DNA]</scope>
    <source>
        <strain evidence="7">KT71</strain>
    </source>
</reference>